<dbReference type="InterPro" id="IPR001647">
    <property type="entry name" value="HTH_TetR"/>
</dbReference>
<dbReference type="PANTHER" id="PTHR30055:SF234">
    <property type="entry name" value="HTH-TYPE TRANSCRIPTIONAL REGULATOR BETI"/>
    <property type="match status" value="1"/>
</dbReference>
<dbReference type="InterPro" id="IPR050109">
    <property type="entry name" value="HTH-type_TetR-like_transc_reg"/>
</dbReference>
<dbReference type="Proteomes" id="UP000539111">
    <property type="component" value="Unassembled WGS sequence"/>
</dbReference>
<dbReference type="GO" id="GO:0000976">
    <property type="term" value="F:transcription cis-regulatory region binding"/>
    <property type="evidence" value="ECO:0007669"/>
    <property type="project" value="TreeGrafter"/>
</dbReference>
<keyword evidence="2 4" id="KW-0238">DNA-binding</keyword>
<protein>
    <submittedName>
        <fullName evidence="6">AcrR family transcriptional regulator</fullName>
    </submittedName>
</protein>
<name>A0A7Z0CZP4_9MICO</name>
<comment type="caution">
    <text evidence="6">The sequence shown here is derived from an EMBL/GenBank/DDBJ whole genome shotgun (WGS) entry which is preliminary data.</text>
</comment>
<organism evidence="6 7">
    <name type="scientific">Spelaeicoccus albus</name>
    <dbReference type="NCBI Taxonomy" id="1280376"/>
    <lineage>
        <taxon>Bacteria</taxon>
        <taxon>Bacillati</taxon>
        <taxon>Actinomycetota</taxon>
        <taxon>Actinomycetes</taxon>
        <taxon>Micrococcales</taxon>
        <taxon>Brevibacteriaceae</taxon>
        <taxon>Spelaeicoccus</taxon>
    </lineage>
</organism>
<keyword evidence="3" id="KW-0804">Transcription</keyword>
<dbReference type="Gene3D" id="1.10.357.10">
    <property type="entry name" value="Tetracycline Repressor, domain 2"/>
    <property type="match status" value="1"/>
</dbReference>
<proteinExistence type="predicted"/>
<evidence type="ECO:0000256" key="2">
    <source>
        <dbReference type="ARBA" id="ARBA00023125"/>
    </source>
</evidence>
<keyword evidence="7" id="KW-1185">Reference proteome</keyword>
<evidence type="ECO:0000256" key="1">
    <source>
        <dbReference type="ARBA" id="ARBA00023015"/>
    </source>
</evidence>
<dbReference type="EMBL" id="JACBZP010000001">
    <property type="protein sequence ID" value="NYI66551.1"/>
    <property type="molecule type" value="Genomic_DNA"/>
</dbReference>
<gene>
    <name evidence="6" type="ORF">BJY26_000857</name>
</gene>
<evidence type="ECO:0000313" key="6">
    <source>
        <dbReference type="EMBL" id="NYI66551.1"/>
    </source>
</evidence>
<evidence type="ECO:0000256" key="3">
    <source>
        <dbReference type="ARBA" id="ARBA00023163"/>
    </source>
</evidence>
<dbReference type="RefSeq" id="WP_179425988.1">
    <property type="nucleotide sequence ID" value="NZ_JACBZP010000001.1"/>
</dbReference>
<evidence type="ECO:0000259" key="5">
    <source>
        <dbReference type="PROSITE" id="PS50977"/>
    </source>
</evidence>
<sequence>MPENSRRSQRPLRADAEVSIARILRAAEHVFAADPSASLEAVAQAAGVARTTVHRRFSSRDDLLDALVDMVNTKLREAIGGANVETAPPLVALYQLTVATLDLKVDWRAAWQFVDLGSDGARGIDPDNIAELAALMQRSVDVGLLRPGVDLQWACSVYMALIHEAATARPDDESASEWANLIMQTLLGGVGNTEHDLEALLTQLPEQN</sequence>
<feature type="DNA-binding region" description="H-T-H motif" evidence="4">
    <location>
        <begin position="38"/>
        <end position="57"/>
    </location>
</feature>
<dbReference type="AlphaFoldDB" id="A0A7Z0CZP4"/>
<dbReference type="PANTHER" id="PTHR30055">
    <property type="entry name" value="HTH-TYPE TRANSCRIPTIONAL REGULATOR RUTR"/>
    <property type="match status" value="1"/>
</dbReference>
<keyword evidence="1" id="KW-0805">Transcription regulation</keyword>
<dbReference type="PROSITE" id="PS50977">
    <property type="entry name" value="HTH_TETR_2"/>
    <property type="match status" value="1"/>
</dbReference>
<dbReference type="Pfam" id="PF00440">
    <property type="entry name" value="TetR_N"/>
    <property type="match status" value="1"/>
</dbReference>
<accession>A0A7Z0CZP4</accession>
<evidence type="ECO:0000256" key="4">
    <source>
        <dbReference type="PROSITE-ProRule" id="PRU00335"/>
    </source>
</evidence>
<dbReference type="InterPro" id="IPR009057">
    <property type="entry name" value="Homeodomain-like_sf"/>
</dbReference>
<feature type="domain" description="HTH tetR-type" evidence="5">
    <location>
        <begin position="17"/>
        <end position="75"/>
    </location>
</feature>
<evidence type="ECO:0000313" key="7">
    <source>
        <dbReference type="Proteomes" id="UP000539111"/>
    </source>
</evidence>
<dbReference type="GO" id="GO:0003700">
    <property type="term" value="F:DNA-binding transcription factor activity"/>
    <property type="evidence" value="ECO:0007669"/>
    <property type="project" value="TreeGrafter"/>
</dbReference>
<dbReference type="SUPFAM" id="SSF46689">
    <property type="entry name" value="Homeodomain-like"/>
    <property type="match status" value="1"/>
</dbReference>
<reference evidence="6 7" key="1">
    <citation type="submission" date="2020-07" db="EMBL/GenBank/DDBJ databases">
        <title>Sequencing the genomes of 1000 actinobacteria strains.</title>
        <authorList>
            <person name="Klenk H.-P."/>
        </authorList>
    </citation>
    <scope>NUCLEOTIDE SEQUENCE [LARGE SCALE GENOMIC DNA]</scope>
    <source>
        <strain evidence="6 7">DSM 26341</strain>
    </source>
</reference>